<dbReference type="AlphaFoldDB" id="A0AA44KZ70"/>
<gene>
    <name evidence="1" type="ORF">BAQ49_23060</name>
</gene>
<accession>A0AA44KZ70</accession>
<reference evidence="1 2" key="1">
    <citation type="submission" date="2016-06" db="EMBL/GenBank/DDBJ databases">
        <title>First insights into the genetic diversity and population structure of in the Bacillus cereus group bacteria from diverse marine environments.</title>
        <authorList>
            <person name="Liu Y."/>
            <person name="Lai Q."/>
            <person name="Shao Z."/>
        </authorList>
    </citation>
    <scope>NUCLEOTIDE SEQUENCE [LARGE SCALE GENOMIC DNA]</scope>
    <source>
        <strain evidence="1 2">TD42</strain>
    </source>
</reference>
<name>A0AA44KZ70_9BACI</name>
<protein>
    <submittedName>
        <fullName evidence="1">Uncharacterized protein</fullName>
    </submittedName>
</protein>
<dbReference type="EMBL" id="MACH01000047">
    <property type="protein sequence ID" value="OJE50302.1"/>
    <property type="molecule type" value="Genomic_DNA"/>
</dbReference>
<sequence>MEKKRGQHYVWTYYLTSWIDDSENLFRNSSPSMRSSSTNVLLLFVDVNENTLSCSTMKGCFHFIHSLKLMAMVPEGLYLFFPI</sequence>
<proteinExistence type="predicted"/>
<evidence type="ECO:0000313" key="1">
    <source>
        <dbReference type="EMBL" id="OJE50302.1"/>
    </source>
</evidence>
<organism evidence="1 2">
    <name type="scientific">Bacillus proteolyticus</name>
    <dbReference type="NCBI Taxonomy" id="2026192"/>
    <lineage>
        <taxon>Bacteria</taxon>
        <taxon>Bacillati</taxon>
        <taxon>Bacillota</taxon>
        <taxon>Bacilli</taxon>
        <taxon>Bacillales</taxon>
        <taxon>Bacillaceae</taxon>
        <taxon>Bacillus</taxon>
        <taxon>Bacillus cereus group</taxon>
    </lineage>
</organism>
<dbReference type="Proteomes" id="UP000183185">
    <property type="component" value="Unassembled WGS sequence"/>
</dbReference>
<comment type="caution">
    <text evidence="1">The sequence shown here is derived from an EMBL/GenBank/DDBJ whole genome shotgun (WGS) entry which is preliminary data.</text>
</comment>
<evidence type="ECO:0000313" key="2">
    <source>
        <dbReference type="Proteomes" id="UP000183185"/>
    </source>
</evidence>